<dbReference type="InterPro" id="IPR013128">
    <property type="entry name" value="Peptidase_C1A"/>
</dbReference>
<evidence type="ECO:0000256" key="2">
    <source>
        <dbReference type="SAM" id="SignalP"/>
    </source>
</evidence>
<dbReference type="SUPFAM" id="SSF54001">
    <property type="entry name" value="Cysteine proteinases"/>
    <property type="match status" value="1"/>
</dbReference>
<dbReference type="EC" id="3.4.22.1" evidence="4"/>
<dbReference type="Proteomes" id="UP001281761">
    <property type="component" value="Unassembled WGS sequence"/>
</dbReference>
<proteinExistence type="inferred from homology"/>
<reference evidence="4 5" key="1">
    <citation type="journal article" date="2022" name="bioRxiv">
        <title>Genomics of Preaxostyla Flagellates Illuminates Evolutionary Transitions and the Path Towards Mitochondrial Loss.</title>
        <authorList>
            <person name="Novak L.V.F."/>
            <person name="Treitli S.C."/>
            <person name="Pyrih J."/>
            <person name="Halakuc P."/>
            <person name="Pipaliya S.V."/>
            <person name="Vacek V."/>
            <person name="Brzon O."/>
            <person name="Soukal P."/>
            <person name="Eme L."/>
            <person name="Dacks J.B."/>
            <person name="Karnkowska A."/>
            <person name="Elias M."/>
            <person name="Hampl V."/>
        </authorList>
    </citation>
    <scope>NUCLEOTIDE SEQUENCE [LARGE SCALE GENOMIC DNA]</scope>
    <source>
        <strain evidence="4">NAU3</strain>
        <tissue evidence="4">Gut</tissue>
    </source>
</reference>
<feature type="signal peptide" evidence="2">
    <location>
        <begin position="1"/>
        <end position="17"/>
    </location>
</feature>
<dbReference type="InterPro" id="IPR000668">
    <property type="entry name" value="Peptidase_C1A_C"/>
</dbReference>
<evidence type="ECO:0000313" key="4">
    <source>
        <dbReference type="EMBL" id="KAK2961002.1"/>
    </source>
</evidence>
<dbReference type="PROSITE" id="PS00639">
    <property type="entry name" value="THIOL_PROTEASE_HIS"/>
    <property type="match status" value="1"/>
</dbReference>
<evidence type="ECO:0000313" key="5">
    <source>
        <dbReference type="Proteomes" id="UP001281761"/>
    </source>
</evidence>
<gene>
    <name evidence="4" type="ORF">BLNAU_4089</name>
</gene>
<dbReference type="PANTHER" id="PTHR12411">
    <property type="entry name" value="CYSTEINE PROTEASE FAMILY C1-RELATED"/>
    <property type="match status" value="1"/>
</dbReference>
<feature type="domain" description="Peptidase C1A papain C-terminal" evidence="3">
    <location>
        <begin position="69"/>
        <end position="284"/>
    </location>
</feature>
<dbReference type="GO" id="GO:0004197">
    <property type="term" value="F:cysteine-type endopeptidase activity"/>
    <property type="evidence" value="ECO:0007669"/>
    <property type="project" value="UniProtKB-EC"/>
</dbReference>
<keyword evidence="4" id="KW-0378">Hydrolase</keyword>
<dbReference type="InterPro" id="IPR025660">
    <property type="entry name" value="Pept_his_AS"/>
</dbReference>
<dbReference type="Gene3D" id="3.90.70.10">
    <property type="entry name" value="Cysteine proteinases"/>
    <property type="match status" value="1"/>
</dbReference>
<organism evidence="4 5">
    <name type="scientific">Blattamonas nauphoetae</name>
    <dbReference type="NCBI Taxonomy" id="2049346"/>
    <lineage>
        <taxon>Eukaryota</taxon>
        <taxon>Metamonada</taxon>
        <taxon>Preaxostyla</taxon>
        <taxon>Oxymonadida</taxon>
        <taxon>Blattamonas</taxon>
    </lineage>
</organism>
<dbReference type="SMART" id="SM00645">
    <property type="entry name" value="Pept_C1"/>
    <property type="match status" value="1"/>
</dbReference>
<dbReference type="Pfam" id="PF00112">
    <property type="entry name" value="Peptidase_C1"/>
    <property type="match status" value="1"/>
</dbReference>
<name>A0ABQ9YB51_9EUKA</name>
<comment type="similarity">
    <text evidence="1">Belongs to the peptidase C1 family.</text>
</comment>
<keyword evidence="5" id="KW-1185">Reference proteome</keyword>
<dbReference type="PRINTS" id="PR00705">
    <property type="entry name" value="PAPAIN"/>
</dbReference>
<dbReference type="InterPro" id="IPR038765">
    <property type="entry name" value="Papain-like_cys_pep_sf"/>
</dbReference>
<evidence type="ECO:0000256" key="1">
    <source>
        <dbReference type="ARBA" id="ARBA00008455"/>
    </source>
</evidence>
<sequence length="290" mass="32256">MFLLALIFLPLFQATSEEDIVRTVNNVKGGLWKAAVYKGTKFNLEAAKMSLDSTILSEEKLDYVPFKSGPESFDARERWPSFATPVQMQANCGGCWAFATSQAMSYRLGIAGCYKGLMSTQDLLSCDKTNNACRGGNPLRAQIYVANEGITTDECIPFVSEFGRVPLCPSKCTNQSEIQRFKYKTPFGVTVNDVQAMLMESGPLYARYNVYEDFLNYKSGIYVHTTGVKVGSHAVLLLGWGTENGVDYWLLQNSYSDEWGEQGYFRVRRGTNECGIEDGFYGGIVDCNAL</sequence>
<keyword evidence="2" id="KW-0732">Signal</keyword>
<feature type="chain" id="PRO_5045868986" evidence="2">
    <location>
        <begin position="18"/>
        <end position="290"/>
    </location>
</feature>
<accession>A0ABQ9YB51</accession>
<dbReference type="EMBL" id="JARBJD010000019">
    <property type="protein sequence ID" value="KAK2961002.1"/>
    <property type="molecule type" value="Genomic_DNA"/>
</dbReference>
<dbReference type="CDD" id="cd02620">
    <property type="entry name" value="Peptidase_C1A_CathepsinB"/>
    <property type="match status" value="1"/>
</dbReference>
<dbReference type="InterPro" id="IPR000169">
    <property type="entry name" value="Pept_cys_AS"/>
</dbReference>
<dbReference type="PROSITE" id="PS00139">
    <property type="entry name" value="THIOL_PROTEASE_CYS"/>
    <property type="match status" value="1"/>
</dbReference>
<protein>
    <submittedName>
        <fullName evidence="4">Cathepsin B</fullName>
        <ecNumber evidence="4">3.4.22.1</ecNumber>
    </submittedName>
</protein>
<evidence type="ECO:0000259" key="3">
    <source>
        <dbReference type="SMART" id="SM00645"/>
    </source>
</evidence>
<comment type="caution">
    <text evidence="4">The sequence shown here is derived from an EMBL/GenBank/DDBJ whole genome shotgun (WGS) entry which is preliminary data.</text>
</comment>